<dbReference type="SUPFAM" id="SSF46626">
    <property type="entry name" value="Cytochrome c"/>
    <property type="match status" value="1"/>
</dbReference>
<evidence type="ECO:0000256" key="8">
    <source>
        <dbReference type="ARBA" id="ARBA00023136"/>
    </source>
</evidence>
<evidence type="ECO:0000256" key="5">
    <source>
        <dbReference type="ARBA" id="ARBA00022723"/>
    </source>
</evidence>
<dbReference type="PANTHER" id="PTHR31632:SF2">
    <property type="entry name" value="PLASMA MEMBRANE IRON PERMEASE"/>
    <property type="match status" value="1"/>
</dbReference>
<comment type="caution">
    <text evidence="13">The sequence shown here is derived from an EMBL/GenBank/DDBJ whole genome shotgun (WGS) entry which is preliminary data.</text>
</comment>
<dbReference type="RefSeq" id="WP_071898726.1">
    <property type="nucleotide sequence ID" value="NZ_MPIN01000003.1"/>
</dbReference>
<reference evidence="13 14" key="2">
    <citation type="submission" date="2016-12" db="EMBL/GenBank/DDBJ databases">
        <title>Draft Genome Sequence of Cystobacter ferrugineus Strain Cbfe23.</title>
        <authorList>
            <person name="Akbar S."/>
            <person name="Dowd S.E."/>
            <person name="Stevens D.C."/>
        </authorList>
    </citation>
    <scope>NUCLEOTIDE SEQUENCE [LARGE SCALE GENOMIC DNA]</scope>
    <source>
        <strain evidence="13 14">Cbfe23</strain>
    </source>
</reference>
<evidence type="ECO:0000256" key="2">
    <source>
        <dbReference type="ARBA" id="ARBA00008333"/>
    </source>
</evidence>
<dbReference type="Proteomes" id="UP000182229">
    <property type="component" value="Unassembled WGS sequence"/>
</dbReference>
<proteinExistence type="inferred from homology"/>
<keyword evidence="11" id="KW-0732">Signal</keyword>
<keyword evidence="8 10" id="KW-0472">Membrane</keyword>
<keyword evidence="14" id="KW-1185">Reference proteome</keyword>
<feature type="transmembrane region" description="Helical" evidence="10">
    <location>
        <begin position="582"/>
        <end position="601"/>
    </location>
</feature>
<keyword evidence="7 9" id="KW-0408">Iron</keyword>
<dbReference type="Pfam" id="PF00034">
    <property type="entry name" value="Cytochrom_C"/>
    <property type="match status" value="1"/>
</dbReference>
<feature type="signal peptide" evidence="11">
    <location>
        <begin position="1"/>
        <end position="20"/>
    </location>
</feature>
<sequence length="624" mass="67361">MKRTGLLLLSLLLAAPLATAAESKSEARTWHRLVGILQYLQADYPAAVESKSDFELAEQRSFIAEATEAARELGRPGETFLARLEEIKARVDKAEDPEGVSQDCGALVEDLVLAGGLARSPRVPPDLKVGERVYQESCAACHGADGRADVPIAQTMEPLPTNFHDPEVMGGLTPYKAFNTVGFGVPGTPMPGFPTLTEEERWGLAFYLLTLRQPPCDAAPPRVSLEKLANATDTELVQAYGQEHLACLRRKMPDVDEERGLLVTREYVEQALKLGASGDMLGARNALLDAYLKGLEPVEVTLRARNPDLVLKLEKAFLDTRVAAERKSPHLQDEGRVLLSLLDEARRDSGDTMSFLSVIWITLLILLREGFEATIIIAALLAMLRKMQAPEYARVVHLGWVSALVVGALAFIFGRHLMNGANREMLEGIAGLVAVAMLLYAALWLNARANMSKFMGELREKMKGALGRGSLMGLFAIAFTSALRESVETAIFLQGLALDSASGVAWGCAAGAVALTVLVLFVNRVGYKLPMKTLFKASTVLLVVTAIILLGKAIRALQEVALVPIHPIRFVTIDLLGVYPDAMSLIPQVVLTAIPLALLIIKRRGGGTASLADSSSQAEAQAGK</sequence>
<dbReference type="Gene3D" id="1.10.760.10">
    <property type="entry name" value="Cytochrome c-like domain"/>
    <property type="match status" value="1"/>
</dbReference>
<dbReference type="Pfam" id="PF03239">
    <property type="entry name" value="FTR1"/>
    <property type="match status" value="1"/>
</dbReference>
<protein>
    <submittedName>
        <fullName evidence="13">Cytochrome C</fullName>
    </submittedName>
</protein>
<evidence type="ECO:0000256" key="10">
    <source>
        <dbReference type="SAM" id="Phobius"/>
    </source>
</evidence>
<dbReference type="OrthoDB" id="9765171at2"/>
<dbReference type="GO" id="GO:0020037">
    <property type="term" value="F:heme binding"/>
    <property type="evidence" value="ECO:0007669"/>
    <property type="project" value="InterPro"/>
</dbReference>
<keyword evidence="4 10" id="KW-0812">Transmembrane</keyword>
<feature type="transmembrane region" description="Helical" evidence="10">
    <location>
        <begin position="395"/>
        <end position="413"/>
    </location>
</feature>
<dbReference type="PANTHER" id="PTHR31632">
    <property type="entry name" value="IRON TRANSPORTER FTH1"/>
    <property type="match status" value="1"/>
</dbReference>
<evidence type="ECO:0000256" key="4">
    <source>
        <dbReference type="ARBA" id="ARBA00022692"/>
    </source>
</evidence>
<evidence type="ECO:0000259" key="12">
    <source>
        <dbReference type="PROSITE" id="PS51007"/>
    </source>
</evidence>
<evidence type="ECO:0000313" key="14">
    <source>
        <dbReference type="Proteomes" id="UP000182229"/>
    </source>
</evidence>
<dbReference type="GO" id="GO:0009055">
    <property type="term" value="F:electron transfer activity"/>
    <property type="evidence" value="ECO:0007669"/>
    <property type="project" value="InterPro"/>
</dbReference>
<feature type="transmembrane region" description="Helical" evidence="10">
    <location>
        <begin position="425"/>
        <end position="445"/>
    </location>
</feature>
<keyword evidence="6 10" id="KW-1133">Transmembrane helix</keyword>
<feature type="transmembrane region" description="Helical" evidence="10">
    <location>
        <begin position="503"/>
        <end position="522"/>
    </location>
</feature>
<organism evidence="13 14">
    <name type="scientific">Cystobacter ferrugineus</name>
    <dbReference type="NCBI Taxonomy" id="83449"/>
    <lineage>
        <taxon>Bacteria</taxon>
        <taxon>Pseudomonadati</taxon>
        <taxon>Myxococcota</taxon>
        <taxon>Myxococcia</taxon>
        <taxon>Myxococcales</taxon>
        <taxon>Cystobacterineae</taxon>
        <taxon>Archangiaceae</taxon>
        <taxon>Cystobacter</taxon>
    </lineage>
</organism>
<feature type="transmembrane region" description="Helical" evidence="10">
    <location>
        <begin position="465"/>
        <end position="483"/>
    </location>
</feature>
<evidence type="ECO:0000256" key="11">
    <source>
        <dbReference type="SAM" id="SignalP"/>
    </source>
</evidence>
<evidence type="ECO:0000256" key="1">
    <source>
        <dbReference type="ARBA" id="ARBA00004141"/>
    </source>
</evidence>
<keyword evidence="3 9" id="KW-0349">Heme</keyword>
<dbReference type="GO" id="GO:0046872">
    <property type="term" value="F:metal ion binding"/>
    <property type="evidence" value="ECO:0007669"/>
    <property type="project" value="UniProtKB-KW"/>
</dbReference>
<comment type="subcellular location">
    <subcellularLocation>
        <location evidence="1">Membrane</location>
        <topology evidence="1">Multi-pass membrane protein</topology>
    </subcellularLocation>
</comment>
<comment type="similarity">
    <text evidence="2">Belongs to the oxidase-dependent Fe transporter (OFeT) (TC 9.A.10.1) family.</text>
</comment>
<dbReference type="PROSITE" id="PS51007">
    <property type="entry name" value="CYTC"/>
    <property type="match status" value="1"/>
</dbReference>
<feature type="chain" id="PRO_5013358602" evidence="11">
    <location>
        <begin position="21"/>
        <end position="624"/>
    </location>
</feature>
<feature type="transmembrane region" description="Helical" evidence="10">
    <location>
        <begin position="358"/>
        <end position="383"/>
    </location>
</feature>
<name>A0A1L9BCW4_9BACT</name>
<evidence type="ECO:0000256" key="9">
    <source>
        <dbReference type="PROSITE-ProRule" id="PRU00433"/>
    </source>
</evidence>
<accession>A0A1L9BCW4</accession>
<dbReference type="InterPro" id="IPR009056">
    <property type="entry name" value="Cyt_c-like_dom"/>
</dbReference>
<dbReference type="InterPro" id="IPR036909">
    <property type="entry name" value="Cyt_c-like_dom_sf"/>
</dbReference>
<dbReference type="InterPro" id="IPR004923">
    <property type="entry name" value="FTR1/Fip1/EfeU"/>
</dbReference>
<feature type="transmembrane region" description="Helical" evidence="10">
    <location>
        <begin position="534"/>
        <end position="554"/>
    </location>
</feature>
<feature type="domain" description="Cytochrome c" evidence="12">
    <location>
        <begin position="125"/>
        <end position="212"/>
    </location>
</feature>
<reference evidence="14" key="1">
    <citation type="submission" date="2016-11" db="EMBL/GenBank/DDBJ databases">
        <authorList>
            <person name="Shukria A."/>
            <person name="Stevens D.C."/>
        </authorList>
    </citation>
    <scope>NUCLEOTIDE SEQUENCE [LARGE SCALE GENOMIC DNA]</scope>
    <source>
        <strain evidence="14">Cbfe23</strain>
    </source>
</reference>
<dbReference type="EMBL" id="MPIN01000003">
    <property type="protein sequence ID" value="OJH40091.1"/>
    <property type="molecule type" value="Genomic_DNA"/>
</dbReference>
<gene>
    <name evidence="13" type="ORF">BON30_13605</name>
</gene>
<evidence type="ECO:0000256" key="6">
    <source>
        <dbReference type="ARBA" id="ARBA00022989"/>
    </source>
</evidence>
<dbReference type="GO" id="GO:0015093">
    <property type="term" value="F:ferrous iron transmembrane transporter activity"/>
    <property type="evidence" value="ECO:0007669"/>
    <property type="project" value="TreeGrafter"/>
</dbReference>
<evidence type="ECO:0000256" key="7">
    <source>
        <dbReference type="ARBA" id="ARBA00023004"/>
    </source>
</evidence>
<dbReference type="GO" id="GO:0033573">
    <property type="term" value="C:high-affinity iron permease complex"/>
    <property type="evidence" value="ECO:0007669"/>
    <property type="project" value="InterPro"/>
</dbReference>
<evidence type="ECO:0000313" key="13">
    <source>
        <dbReference type="EMBL" id="OJH40091.1"/>
    </source>
</evidence>
<dbReference type="STRING" id="83449.BON30_13605"/>
<keyword evidence="5 9" id="KW-0479">Metal-binding</keyword>
<evidence type="ECO:0000256" key="3">
    <source>
        <dbReference type="ARBA" id="ARBA00022617"/>
    </source>
</evidence>
<dbReference type="AlphaFoldDB" id="A0A1L9BCW4"/>